<dbReference type="PANTHER" id="PTHR39075">
    <property type="entry name" value="FI19908P1"/>
    <property type="match status" value="1"/>
</dbReference>
<dbReference type="AlphaFoldDB" id="B3NJJ5"/>
<feature type="region of interest" description="Disordered" evidence="1">
    <location>
        <begin position="135"/>
        <end position="157"/>
    </location>
</feature>
<dbReference type="HOGENOM" id="CLU_589602_0_0_1"/>
<dbReference type="GO" id="GO:0005829">
    <property type="term" value="C:cytosol"/>
    <property type="evidence" value="ECO:0007669"/>
    <property type="project" value="EnsemblMetazoa"/>
</dbReference>
<proteinExistence type="predicted"/>
<feature type="region of interest" description="Disordered" evidence="1">
    <location>
        <begin position="89"/>
        <end position="115"/>
    </location>
</feature>
<dbReference type="Proteomes" id="UP000008711">
    <property type="component" value="Unassembled WGS sequence"/>
</dbReference>
<dbReference type="eggNOG" id="ENOG502RTZ8">
    <property type="taxonomic scope" value="Eukaryota"/>
</dbReference>
<dbReference type="GO" id="GO:0005615">
    <property type="term" value="C:extracellular space"/>
    <property type="evidence" value="ECO:0007669"/>
    <property type="project" value="TreeGrafter"/>
</dbReference>
<feature type="region of interest" description="Disordered" evidence="1">
    <location>
        <begin position="1"/>
        <end position="47"/>
    </location>
</feature>
<evidence type="ECO:0000313" key="2">
    <source>
        <dbReference type="EMBL" id="EDV55196.1"/>
    </source>
</evidence>
<organism evidence="2 3">
    <name type="scientific">Drosophila erecta</name>
    <name type="common">Fruit fly</name>
    <dbReference type="NCBI Taxonomy" id="7220"/>
    <lineage>
        <taxon>Eukaryota</taxon>
        <taxon>Metazoa</taxon>
        <taxon>Ecdysozoa</taxon>
        <taxon>Arthropoda</taxon>
        <taxon>Hexapoda</taxon>
        <taxon>Insecta</taxon>
        <taxon>Pterygota</taxon>
        <taxon>Neoptera</taxon>
        <taxon>Endopterygota</taxon>
        <taxon>Diptera</taxon>
        <taxon>Brachycera</taxon>
        <taxon>Muscomorpha</taxon>
        <taxon>Ephydroidea</taxon>
        <taxon>Drosophilidae</taxon>
        <taxon>Drosophila</taxon>
        <taxon>Sophophora</taxon>
    </lineage>
</organism>
<name>B3NJJ5_DROER</name>
<feature type="compositionally biased region" description="Low complexity" evidence="1">
    <location>
        <begin position="33"/>
        <end position="47"/>
    </location>
</feature>
<reference evidence="2 3" key="2">
    <citation type="journal article" date="2008" name="Bioinformatics">
        <title>Assembly reconciliation.</title>
        <authorList>
            <person name="Zimin A.V."/>
            <person name="Smith D.R."/>
            <person name="Sutton G."/>
            <person name="Yorke J.A."/>
        </authorList>
    </citation>
    <scope>NUCLEOTIDE SEQUENCE [LARGE SCALE GENOMIC DNA]</scope>
    <source>
        <strain evidence="2 3">TSC#14021-0224.01</strain>
    </source>
</reference>
<dbReference type="KEGG" id="der:6547336"/>
<dbReference type="PhylomeDB" id="B3NJJ5"/>
<dbReference type="EMBL" id="CH954179">
    <property type="protein sequence ID" value="EDV55196.1"/>
    <property type="molecule type" value="Genomic_DNA"/>
</dbReference>
<feature type="compositionally biased region" description="Polar residues" evidence="1">
    <location>
        <begin position="11"/>
        <end position="27"/>
    </location>
</feature>
<dbReference type="GO" id="GO:0017148">
    <property type="term" value="P:negative regulation of translation"/>
    <property type="evidence" value="ECO:0007669"/>
    <property type="project" value="EnsemblMetazoa"/>
</dbReference>
<evidence type="ECO:0000313" key="3">
    <source>
        <dbReference type="Proteomes" id="UP000008711"/>
    </source>
</evidence>
<dbReference type="GO" id="GO:1903502">
    <property type="term" value="C:translation repressor complex"/>
    <property type="evidence" value="ECO:0007669"/>
    <property type="project" value="EnsemblMetazoa"/>
</dbReference>
<feature type="compositionally biased region" description="Low complexity" evidence="1">
    <location>
        <begin position="146"/>
        <end position="157"/>
    </location>
</feature>
<sequence length="524" mass="56389">MVTDAQDTVAPKTTSSSTKEVQCQHTGTLDEPQAQVQVQSQSQAQAQVLETAPPTPAPLATPKSGRVGIFNAEDFLSRAQLNDKINNILRSPTKTPNGVRQRSVFTNNNPSPQATMRLVSSMNSPLATRMSSLSLSGGMKRELERGSSSSSMGNSASVGTSTAVLAKECSSQTSSCSRSYMHLDMHAAPHASGFGVLPQAGAGYDAVGLDMDAANITRSGKSLTGRFSTDGAYCMPQAHHTQQFPSPMPPPPYALGRVSSRTFEFDNNTPPPCPGSGPIAMSNGTIQLRLREGVRIDMTLDKAVRVLNQRSMVAVALSRNCSNSALIHPNGRILQSGSKVEIVAYDGMKANNFVRYAKMWYKGVSFTSESCALIYLVDTAGTRTTTDTFTDLTKDYTLAVFYDDSRHGPSFMSDAHEVIANSTYNCAEDGTEVYDINGFRITQAADGLVKVTRQHNKCLIRTSPGNGSATLTTPGIHCTASLGKTSHLFVRRNEKRMHFDGSCFIVRNAGHSAGFNENNLLIVY</sequence>
<protein>
    <submittedName>
        <fullName evidence="2">Uncharacterized protein</fullName>
    </submittedName>
</protein>
<evidence type="ECO:0000256" key="1">
    <source>
        <dbReference type="SAM" id="MobiDB-lite"/>
    </source>
</evidence>
<accession>B3NJJ5</accession>
<gene>
    <name evidence="2" type="primary">Dere\GG21961</name>
    <name evidence="2" type="synonym">dere_GLEANR_6729</name>
    <name evidence="2" type="synonym">GG21961</name>
    <name evidence="2" type="ORF">Dere_GG21961</name>
</gene>
<dbReference type="PANTHER" id="PTHR39075:SF1">
    <property type="entry name" value="FI19908P1"/>
    <property type="match status" value="1"/>
</dbReference>
<reference evidence="2 3" key="1">
    <citation type="journal article" date="2007" name="Nature">
        <title>Evolution of genes and genomes on the Drosophila phylogeny.</title>
        <authorList>
            <consortium name="Drosophila 12 Genomes Consortium"/>
            <person name="Clark A.G."/>
            <person name="Eisen M.B."/>
            <person name="Smith D.R."/>
            <person name="Bergman C.M."/>
            <person name="Oliver B."/>
            <person name="Markow T.A."/>
            <person name="Kaufman T.C."/>
            <person name="Kellis M."/>
            <person name="Gelbart W."/>
            <person name="Iyer V.N."/>
            <person name="Pollard D.A."/>
            <person name="Sackton T.B."/>
            <person name="Larracuente A.M."/>
            <person name="Singh N.D."/>
            <person name="Abad J.P."/>
            <person name="Abt D.N."/>
            <person name="Adryan B."/>
            <person name="Aguade M."/>
            <person name="Akashi H."/>
            <person name="Anderson W.W."/>
            <person name="Aquadro C.F."/>
            <person name="Ardell D.H."/>
            <person name="Arguello R."/>
            <person name="Artieri C.G."/>
            <person name="Barbash D.A."/>
            <person name="Barker D."/>
            <person name="Barsanti P."/>
            <person name="Batterham P."/>
            <person name="Batzoglou S."/>
            <person name="Begun D."/>
            <person name="Bhutkar A."/>
            <person name="Blanco E."/>
            <person name="Bosak S.A."/>
            <person name="Bradley R.K."/>
            <person name="Brand A.D."/>
            <person name="Brent M.R."/>
            <person name="Brooks A.N."/>
            <person name="Brown R.H."/>
            <person name="Butlin R.K."/>
            <person name="Caggese C."/>
            <person name="Calvi B.R."/>
            <person name="Bernardo de Carvalho A."/>
            <person name="Caspi A."/>
            <person name="Castrezana S."/>
            <person name="Celniker S.E."/>
            <person name="Chang J.L."/>
            <person name="Chapple C."/>
            <person name="Chatterji S."/>
            <person name="Chinwalla A."/>
            <person name="Civetta A."/>
            <person name="Clifton S.W."/>
            <person name="Comeron J.M."/>
            <person name="Costello J.C."/>
            <person name="Coyne J.A."/>
            <person name="Daub J."/>
            <person name="David R.G."/>
            <person name="Delcher A.L."/>
            <person name="Delehaunty K."/>
            <person name="Do C.B."/>
            <person name="Ebling H."/>
            <person name="Edwards K."/>
            <person name="Eickbush T."/>
            <person name="Evans J.D."/>
            <person name="Filipski A."/>
            <person name="Findeiss S."/>
            <person name="Freyhult E."/>
            <person name="Fulton L."/>
            <person name="Fulton R."/>
            <person name="Garcia A.C."/>
            <person name="Gardiner A."/>
            <person name="Garfield D.A."/>
            <person name="Garvin B.E."/>
            <person name="Gibson G."/>
            <person name="Gilbert D."/>
            <person name="Gnerre S."/>
            <person name="Godfrey J."/>
            <person name="Good R."/>
            <person name="Gotea V."/>
            <person name="Gravely B."/>
            <person name="Greenberg A.J."/>
            <person name="Griffiths-Jones S."/>
            <person name="Gross S."/>
            <person name="Guigo R."/>
            <person name="Gustafson E.A."/>
            <person name="Haerty W."/>
            <person name="Hahn M.W."/>
            <person name="Halligan D.L."/>
            <person name="Halpern A.L."/>
            <person name="Halter G.M."/>
            <person name="Han M.V."/>
            <person name="Heger A."/>
            <person name="Hillier L."/>
            <person name="Hinrichs A.S."/>
            <person name="Holmes I."/>
            <person name="Hoskins R.A."/>
            <person name="Hubisz M.J."/>
            <person name="Hultmark D."/>
            <person name="Huntley M.A."/>
            <person name="Jaffe D.B."/>
            <person name="Jagadeeshan S."/>
            <person name="Jeck W.R."/>
            <person name="Johnson J."/>
            <person name="Jones C.D."/>
            <person name="Jordan W.C."/>
            <person name="Karpen G.H."/>
            <person name="Kataoka E."/>
            <person name="Keightley P.D."/>
            <person name="Kheradpour P."/>
            <person name="Kirkness E.F."/>
            <person name="Koerich L.B."/>
            <person name="Kristiansen K."/>
            <person name="Kudrna D."/>
            <person name="Kulathinal R.J."/>
            <person name="Kumar S."/>
            <person name="Kwok R."/>
            <person name="Lander E."/>
            <person name="Langley C.H."/>
            <person name="Lapoint R."/>
            <person name="Lazzaro B.P."/>
            <person name="Lee S.J."/>
            <person name="Levesque L."/>
            <person name="Li R."/>
            <person name="Lin C.F."/>
            <person name="Lin M.F."/>
            <person name="Lindblad-Toh K."/>
            <person name="Llopart A."/>
            <person name="Long M."/>
            <person name="Low L."/>
            <person name="Lozovsky E."/>
            <person name="Lu J."/>
            <person name="Luo M."/>
            <person name="Machado C.A."/>
            <person name="Makalowski W."/>
            <person name="Marzo M."/>
            <person name="Matsuda M."/>
            <person name="Matzkin L."/>
            <person name="McAllister B."/>
            <person name="McBride C.S."/>
            <person name="McKernan B."/>
            <person name="McKernan K."/>
            <person name="Mendez-Lago M."/>
            <person name="Minx P."/>
            <person name="Mollenhauer M.U."/>
            <person name="Montooth K."/>
            <person name="Mount S.M."/>
            <person name="Mu X."/>
            <person name="Myers E."/>
            <person name="Negre B."/>
            <person name="Newfeld S."/>
            <person name="Nielsen R."/>
            <person name="Noor M.A."/>
            <person name="O'Grady P."/>
            <person name="Pachter L."/>
            <person name="Papaceit M."/>
            <person name="Parisi M.J."/>
            <person name="Parisi M."/>
            <person name="Parts L."/>
            <person name="Pedersen J.S."/>
            <person name="Pesole G."/>
            <person name="Phillippy A.M."/>
            <person name="Ponting C.P."/>
            <person name="Pop M."/>
            <person name="Porcelli D."/>
            <person name="Powell J.R."/>
            <person name="Prohaska S."/>
            <person name="Pruitt K."/>
            <person name="Puig M."/>
            <person name="Quesneville H."/>
            <person name="Ram K.R."/>
            <person name="Rand D."/>
            <person name="Rasmussen M.D."/>
            <person name="Reed L.K."/>
            <person name="Reenan R."/>
            <person name="Reily A."/>
            <person name="Remington K.A."/>
            <person name="Rieger T.T."/>
            <person name="Ritchie M.G."/>
            <person name="Robin C."/>
            <person name="Rogers Y.H."/>
            <person name="Rohde C."/>
            <person name="Rozas J."/>
            <person name="Rubenfield M.J."/>
            <person name="Ruiz A."/>
            <person name="Russo S."/>
            <person name="Salzberg S.L."/>
            <person name="Sanchez-Gracia A."/>
            <person name="Saranga D.J."/>
            <person name="Sato H."/>
            <person name="Schaeffer S.W."/>
            <person name="Schatz M.C."/>
            <person name="Schlenke T."/>
            <person name="Schwartz R."/>
            <person name="Segarra C."/>
            <person name="Singh R.S."/>
            <person name="Sirot L."/>
            <person name="Sirota M."/>
            <person name="Sisneros N.B."/>
            <person name="Smith C.D."/>
            <person name="Smith T.F."/>
            <person name="Spieth J."/>
            <person name="Stage D.E."/>
            <person name="Stark A."/>
            <person name="Stephan W."/>
            <person name="Strausberg R.L."/>
            <person name="Strempel S."/>
            <person name="Sturgill D."/>
            <person name="Sutton G."/>
            <person name="Sutton G.G."/>
            <person name="Tao W."/>
            <person name="Teichmann S."/>
            <person name="Tobari Y.N."/>
            <person name="Tomimura Y."/>
            <person name="Tsolas J.M."/>
            <person name="Valente V.L."/>
            <person name="Venter E."/>
            <person name="Venter J.C."/>
            <person name="Vicario S."/>
            <person name="Vieira F.G."/>
            <person name="Vilella A.J."/>
            <person name="Villasante A."/>
            <person name="Walenz B."/>
            <person name="Wang J."/>
            <person name="Wasserman M."/>
            <person name="Watts T."/>
            <person name="Wilson D."/>
            <person name="Wilson R.K."/>
            <person name="Wing R.A."/>
            <person name="Wolfner M.F."/>
            <person name="Wong A."/>
            <person name="Wong G.K."/>
            <person name="Wu C.I."/>
            <person name="Wu G."/>
            <person name="Yamamoto D."/>
            <person name="Yang H.P."/>
            <person name="Yang S.P."/>
            <person name="Yorke J.A."/>
            <person name="Yoshida K."/>
            <person name="Zdobnov E."/>
            <person name="Zhang P."/>
            <person name="Zhang Y."/>
            <person name="Zimin A.V."/>
            <person name="Baldwin J."/>
            <person name="Abdouelleil A."/>
            <person name="Abdulkadir J."/>
            <person name="Abebe A."/>
            <person name="Abera B."/>
            <person name="Abreu J."/>
            <person name="Acer S.C."/>
            <person name="Aftuck L."/>
            <person name="Alexander A."/>
            <person name="An P."/>
            <person name="Anderson E."/>
            <person name="Anderson S."/>
            <person name="Arachi H."/>
            <person name="Azer M."/>
            <person name="Bachantsang P."/>
            <person name="Barry A."/>
            <person name="Bayul T."/>
            <person name="Berlin A."/>
            <person name="Bessette D."/>
            <person name="Bloom T."/>
            <person name="Blye J."/>
            <person name="Boguslavskiy L."/>
            <person name="Bonnet C."/>
            <person name="Boukhgalter B."/>
            <person name="Bourzgui I."/>
            <person name="Brown A."/>
            <person name="Cahill P."/>
            <person name="Channer S."/>
            <person name="Cheshatsang Y."/>
            <person name="Chuda L."/>
            <person name="Citroen M."/>
            <person name="Collymore A."/>
            <person name="Cooke P."/>
            <person name="Costello M."/>
            <person name="D'Aco K."/>
            <person name="Daza R."/>
            <person name="De Haan G."/>
            <person name="DeGray S."/>
            <person name="DeMaso C."/>
            <person name="Dhargay N."/>
            <person name="Dooley K."/>
            <person name="Dooley E."/>
            <person name="Doricent M."/>
            <person name="Dorje P."/>
            <person name="Dorjee K."/>
            <person name="Dupes A."/>
            <person name="Elong R."/>
            <person name="Falk J."/>
            <person name="Farina A."/>
            <person name="Faro S."/>
            <person name="Ferguson D."/>
            <person name="Fisher S."/>
            <person name="Foley C.D."/>
            <person name="Franke A."/>
            <person name="Friedrich D."/>
            <person name="Gadbois L."/>
            <person name="Gearin G."/>
            <person name="Gearin C.R."/>
            <person name="Giannoukos G."/>
            <person name="Goode T."/>
            <person name="Graham J."/>
            <person name="Grandbois E."/>
            <person name="Grewal S."/>
            <person name="Gyaltsen K."/>
            <person name="Hafez N."/>
            <person name="Hagos B."/>
            <person name="Hall J."/>
            <person name="Henson C."/>
            <person name="Hollinger A."/>
            <person name="Honan T."/>
            <person name="Huard M.D."/>
            <person name="Hughes L."/>
            <person name="Hurhula B."/>
            <person name="Husby M.E."/>
            <person name="Kamat A."/>
            <person name="Kanga B."/>
            <person name="Kashin S."/>
            <person name="Khazanovich D."/>
            <person name="Kisner P."/>
            <person name="Lance K."/>
            <person name="Lara M."/>
            <person name="Lee W."/>
            <person name="Lennon N."/>
            <person name="Letendre F."/>
            <person name="LeVine R."/>
            <person name="Lipovsky A."/>
            <person name="Liu X."/>
            <person name="Liu J."/>
            <person name="Liu S."/>
            <person name="Lokyitsang T."/>
            <person name="Lokyitsang Y."/>
            <person name="Lubonja R."/>
            <person name="Lui A."/>
            <person name="MacDonald P."/>
            <person name="Magnisalis V."/>
            <person name="Maru K."/>
            <person name="Matthews C."/>
            <person name="McCusker W."/>
            <person name="McDonough S."/>
            <person name="Mehta T."/>
            <person name="Meldrim J."/>
            <person name="Meneus L."/>
            <person name="Mihai O."/>
            <person name="Mihalev A."/>
            <person name="Mihova T."/>
            <person name="Mittelman R."/>
            <person name="Mlenga V."/>
            <person name="Montmayeur A."/>
            <person name="Mulrain L."/>
            <person name="Navidi A."/>
            <person name="Naylor J."/>
            <person name="Negash T."/>
            <person name="Nguyen T."/>
            <person name="Nguyen N."/>
            <person name="Nicol R."/>
            <person name="Norbu C."/>
            <person name="Norbu N."/>
            <person name="Novod N."/>
            <person name="O'Neill B."/>
            <person name="Osman S."/>
            <person name="Markiewicz E."/>
            <person name="Oyono O.L."/>
            <person name="Patti C."/>
            <person name="Phunkhang P."/>
            <person name="Pierre F."/>
            <person name="Priest M."/>
            <person name="Raghuraman S."/>
            <person name="Rege F."/>
            <person name="Reyes R."/>
            <person name="Rise C."/>
            <person name="Rogov P."/>
            <person name="Ross K."/>
            <person name="Ryan E."/>
            <person name="Settipalli S."/>
            <person name="Shea T."/>
            <person name="Sherpa N."/>
            <person name="Shi L."/>
            <person name="Shih D."/>
            <person name="Sparrow T."/>
            <person name="Spaulding J."/>
            <person name="Stalker J."/>
            <person name="Stange-Thomann N."/>
            <person name="Stavropoulos S."/>
            <person name="Stone C."/>
            <person name="Strader C."/>
            <person name="Tesfaye S."/>
            <person name="Thomson T."/>
            <person name="Thoulutsang Y."/>
            <person name="Thoulutsang D."/>
            <person name="Topham K."/>
            <person name="Topping I."/>
            <person name="Tsamla T."/>
            <person name="Vassiliev H."/>
            <person name="Vo A."/>
            <person name="Wangchuk T."/>
            <person name="Wangdi T."/>
            <person name="Weiand M."/>
            <person name="Wilkinson J."/>
            <person name="Wilson A."/>
            <person name="Yadav S."/>
            <person name="Young G."/>
            <person name="Yu Q."/>
            <person name="Zembek L."/>
            <person name="Zhong D."/>
            <person name="Zimmer A."/>
            <person name="Zwirko Z."/>
            <person name="Jaffe D.B."/>
            <person name="Alvarez P."/>
            <person name="Brockman W."/>
            <person name="Butler J."/>
            <person name="Chin C."/>
            <person name="Gnerre S."/>
            <person name="Grabherr M."/>
            <person name="Kleber M."/>
            <person name="Mauceli E."/>
            <person name="MacCallum I."/>
        </authorList>
    </citation>
    <scope>NUCLEOTIDE SEQUENCE [LARGE SCALE GENOMIC DNA]</scope>
    <source>
        <strain evidence="2 3">TSC#14021-0224.01</strain>
    </source>
</reference>
<dbReference type="OMA" id="RQHNKCL"/>
<dbReference type="OrthoDB" id="6287170at2759"/>
<keyword evidence="3" id="KW-1185">Reference proteome</keyword>